<accession>A0A127F8D1</accession>
<name>A0A127F8D1_STEDE</name>
<feature type="compositionally biased region" description="Basic and acidic residues" evidence="1">
    <location>
        <begin position="89"/>
        <end position="98"/>
    </location>
</feature>
<dbReference type="EMBL" id="CP011971">
    <property type="protein sequence ID" value="AMN46667.1"/>
    <property type="molecule type" value="Genomic_DNA"/>
</dbReference>
<dbReference type="Proteomes" id="UP000070250">
    <property type="component" value="Chromosome"/>
</dbReference>
<dbReference type="AlphaFoldDB" id="A0A127F8D1"/>
<feature type="region of interest" description="Disordered" evidence="1">
    <location>
        <begin position="71"/>
        <end position="98"/>
    </location>
</feature>
<evidence type="ECO:0000313" key="3">
    <source>
        <dbReference type="Proteomes" id="UP000070250"/>
    </source>
</evidence>
<protein>
    <submittedName>
        <fullName evidence="2">Uncharacterized protein</fullName>
    </submittedName>
</protein>
<organism evidence="2 3">
    <name type="scientific">Steroidobacter denitrificans</name>
    <dbReference type="NCBI Taxonomy" id="465721"/>
    <lineage>
        <taxon>Bacteria</taxon>
        <taxon>Pseudomonadati</taxon>
        <taxon>Pseudomonadota</taxon>
        <taxon>Gammaproteobacteria</taxon>
        <taxon>Steroidobacterales</taxon>
        <taxon>Steroidobacteraceae</taxon>
        <taxon>Steroidobacter</taxon>
    </lineage>
</organism>
<gene>
    <name evidence="2" type="ORF">ACG33_06070</name>
</gene>
<dbReference type="KEGG" id="sdf:ACG33_06070"/>
<dbReference type="RefSeq" id="WP_066919579.1">
    <property type="nucleotide sequence ID" value="NZ_CP011971.1"/>
</dbReference>
<evidence type="ECO:0000313" key="2">
    <source>
        <dbReference type="EMBL" id="AMN46667.1"/>
    </source>
</evidence>
<proteinExistence type="predicted"/>
<evidence type="ECO:0000256" key="1">
    <source>
        <dbReference type="SAM" id="MobiDB-lite"/>
    </source>
</evidence>
<keyword evidence="3" id="KW-1185">Reference proteome</keyword>
<sequence length="98" mass="11073">MRTLDQFPAAEVVNPDNWIGVKQFAAMQRMKPQTVYNLRDTGGNLPPIHRRAGSTRIMFFVPQVREWMNDPKSFITTTPPSPPPPADSHATDARSVRL</sequence>
<reference evidence="2 3" key="1">
    <citation type="submission" date="2015-06" db="EMBL/GenBank/DDBJ databases">
        <title>A Comprehensive Approach to Explore the Metabolic and Phylogenetic Diversity of Bacterial Steroid Degradation in the Environment: Testosterone as an Example.</title>
        <authorList>
            <person name="Yang F.-C."/>
            <person name="Chen Y.-L."/>
            <person name="Yu C.-P."/>
            <person name="Tang S.-L."/>
            <person name="Wang P.-H."/>
            <person name="Ismail W."/>
            <person name="Wang C.-H."/>
            <person name="Yang C.-Y."/>
            <person name="Chiang Y.-R."/>
        </authorList>
    </citation>
    <scope>NUCLEOTIDE SEQUENCE [LARGE SCALE GENOMIC DNA]</scope>
    <source>
        <strain evidence="2 3">DSM 18526</strain>
    </source>
</reference>